<proteinExistence type="inferred from homology"/>
<comment type="similarity">
    <text evidence="1">Belongs to the cysteine dioxygenase family.</text>
</comment>
<evidence type="ECO:0000256" key="5">
    <source>
        <dbReference type="ARBA" id="ARBA00023004"/>
    </source>
</evidence>
<dbReference type="Pfam" id="PF05995">
    <property type="entry name" value="CDO_I"/>
    <property type="match status" value="1"/>
</dbReference>
<dbReference type="InterPro" id="IPR010300">
    <property type="entry name" value="CDO_1"/>
</dbReference>
<dbReference type="RefSeq" id="WP_344954510.1">
    <property type="nucleotide sequence ID" value="NZ_BAAAZG010000047.1"/>
</dbReference>
<keyword evidence="7" id="KW-1185">Reference proteome</keyword>
<keyword evidence="4" id="KW-0560">Oxidoreductase</keyword>
<comment type="caution">
    <text evidence="6">The sequence shown here is derived from an EMBL/GenBank/DDBJ whole genome shotgun (WGS) entry which is preliminary data.</text>
</comment>
<name>A0ABP7WLV4_9ACTN</name>
<keyword evidence="2" id="KW-0479">Metal-binding</keyword>
<dbReference type="CDD" id="cd10548">
    <property type="entry name" value="cupin_CDO"/>
    <property type="match status" value="1"/>
</dbReference>
<protein>
    <recommendedName>
        <fullName evidence="8">Cysteine dioxygenase</fullName>
    </recommendedName>
</protein>
<evidence type="ECO:0000313" key="6">
    <source>
        <dbReference type="EMBL" id="GAA4091621.1"/>
    </source>
</evidence>
<dbReference type="PANTHER" id="PTHR12918:SF1">
    <property type="entry name" value="CYSTEINE DIOXYGENASE TYPE 1"/>
    <property type="match status" value="1"/>
</dbReference>
<gene>
    <name evidence="6" type="ORF">GCM10022214_61040</name>
</gene>
<evidence type="ECO:0000313" key="7">
    <source>
        <dbReference type="Proteomes" id="UP001500683"/>
    </source>
</evidence>
<keyword evidence="5" id="KW-0408">Iron</keyword>
<reference evidence="7" key="1">
    <citation type="journal article" date="2019" name="Int. J. Syst. Evol. Microbiol.">
        <title>The Global Catalogue of Microorganisms (GCM) 10K type strain sequencing project: providing services to taxonomists for standard genome sequencing and annotation.</title>
        <authorList>
            <consortium name="The Broad Institute Genomics Platform"/>
            <consortium name="The Broad Institute Genome Sequencing Center for Infectious Disease"/>
            <person name="Wu L."/>
            <person name="Ma J."/>
        </authorList>
    </citation>
    <scope>NUCLEOTIDE SEQUENCE [LARGE SCALE GENOMIC DNA]</scope>
    <source>
        <strain evidence="7">JCM 16702</strain>
    </source>
</reference>
<dbReference type="Proteomes" id="UP001500683">
    <property type="component" value="Unassembled WGS sequence"/>
</dbReference>
<dbReference type="EMBL" id="BAAAZG010000047">
    <property type="protein sequence ID" value="GAA4091621.1"/>
    <property type="molecule type" value="Genomic_DNA"/>
</dbReference>
<evidence type="ECO:0008006" key="8">
    <source>
        <dbReference type="Google" id="ProtNLM"/>
    </source>
</evidence>
<sequence>MTVSTTAPAANKLAEMAGALAAAPGDWLWRVRLNPDGRWYERLHQDEEHEVWLISWLPGQATGLHDHGGSRGAFAVALGELEEDDLGGTRQVGTGQTRAFGPDYIHDVRNTSTAPAVSVHVYSPPLSVMNRYERTDSGLVRLAEESAEQW</sequence>
<accession>A0ABP7WLV4</accession>
<evidence type="ECO:0000256" key="3">
    <source>
        <dbReference type="ARBA" id="ARBA00022964"/>
    </source>
</evidence>
<keyword evidence="3" id="KW-0223">Dioxygenase</keyword>
<evidence type="ECO:0000256" key="2">
    <source>
        <dbReference type="ARBA" id="ARBA00022723"/>
    </source>
</evidence>
<dbReference type="Gene3D" id="2.60.120.10">
    <property type="entry name" value="Jelly Rolls"/>
    <property type="match status" value="1"/>
</dbReference>
<dbReference type="InterPro" id="IPR014710">
    <property type="entry name" value="RmlC-like_jellyroll"/>
</dbReference>
<evidence type="ECO:0000256" key="1">
    <source>
        <dbReference type="ARBA" id="ARBA00006622"/>
    </source>
</evidence>
<dbReference type="PANTHER" id="PTHR12918">
    <property type="entry name" value="CYSTEINE DIOXYGENASE"/>
    <property type="match status" value="1"/>
</dbReference>
<evidence type="ECO:0000256" key="4">
    <source>
        <dbReference type="ARBA" id="ARBA00023002"/>
    </source>
</evidence>
<dbReference type="SUPFAM" id="SSF51182">
    <property type="entry name" value="RmlC-like cupins"/>
    <property type="match status" value="1"/>
</dbReference>
<organism evidence="6 7">
    <name type="scientific">Actinomadura miaoliensis</name>
    <dbReference type="NCBI Taxonomy" id="430685"/>
    <lineage>
        <taxon>Bacteria</taxon>
        <taxon>Bacillati</taxon>
        <taxon>Actinomycetota</taxon>
        <taxon>Actinomycetes</taxon>
        <taxon>Streptosporangiales</taxon>
        <taxon>Thermomonosporaceae</taxon>
        <taxon>Actinomadura</taxon>
    </lineage>
</organism>
<dbReference type="InterPro" id="IPR011051">
    <property type="entry name" value="RmlC_Cupin_sf"/>
</dbReference>